<dbReference type="Gene3D" id="2.40.30.110">
    <property type="entry name" value="Aminomethyltransferase beta-barrel domains"/>
    <property type="match status" value="1"/>
</dbReference>
<evidence type="ECO:0000259" key="9">
    <source>
        <dbReference type="Pfam" id="PF08669"/>
    </source>
</evidence>
<sequence length="371" mass="40840">MKTTPFTRYHVENGARMAEFAGYHMPIEFTGINDEHAAVRERAGVFDVSHMGEIWVKGPRAAEFLQYVTTNDIRALRDGKVQYSCLPNGRGGIVDDILIYRIDAGTFLLVVNASNVGKDWSHLVAQGEKFEMRPGRELYDASDEIAQLAVQGPLAMRIVQRLCPERVENLEYYTFVKTEVAGIGNAILSATGYTGAGGCEIYVAAKDAPRLWDALWRAGAEYGLQNIGLGARDTLRLEMGFCLYGNDIDDTTSPVEAGLGWITKPVDGNDFIDRPLFEVQKKEGTERRLVGFELTERGIPRHGYALAAPDGRTIGAVTSGTMSPTLKKGIGMGYVQSAFAAPGTDIDVVIRNKPVRARVVKMPFLKRREAE</sequence>
<protein>
    <recommendedName>
        <fullName evidence="2 7">Aminomethyltransferase</fullName>
        <ecNumber evidence="2 7">2.1.2.10</ecNumber>
    </recommendedName>
    <alternativeName>
        <fullName evidence="5 7">Glycine cleavage system T protein</fullName>
    </alternativeName>
</protein>
<dbReference type="InterPro" id="IPR006222">
    <property type="entry name" value="GCVT_N"/>
</dbReference>
<dbReference type="NCBIfam" id="NF001567">
    <property type="entry name" value="PRK00389.1"/>
    <property type="match status" value="1"/>
</dbReference>
<keyword evidence="11" id="KW-1185">Reference proteome</keyword>
<evidence type="ECO:0000256" key="3">
    <source>
        <dbReference type="ARBA" id="ARBA00022576"/>
    </source>
</evidence>
<dbReference type="EMBL" id="JACOOK010000003">
    <property type="protein sequence ID" value="MBC5616726.1"/>
    <property type="molecule type" value="Genomic_DNA"/>
</dbReference>
<keyword evidence="4 7" id="KW-0808">Transferase</keyword>
<comment type="similarity">
    <text evidence="1 7">Belongs to the GcvT family.</text>
</comment>
<dbReference type="Gene3D" id="3.30.1360.120">
    <property type="entry name" value="Probable tRNA modification gtpase trme, domain 1"/>
    <property type="match status" value="1"/>
</dbReference>
<evidence type="ECO:0000256" key="1">
    <source>
        <dbReference type="ARBA" id="ARBA00008609"/>
    </source>
</evidence>
<comment type="caution">
    <text evidence="10">The sequence shown here is derived from an EMBL/GenBank/DDBJ whole genome shotgun (WGS) entry which is preliminary data.</text>
</comment>
<evidence type="ECO:0000256" key="7">
    <source>
        <dbReference type="HAMAP-Rule" id="MF_00259"/>
    </source>
</evidence>
<dbReference type="InterPro" id="IPR006223">
    <property type="entry name" value="GcvT"/>
</dbReference>
<dbReference type="RefSeq" id="WP_118655806.1">
    <property type="nucleotide sequence ID" value="NZ_JACOOK010000003.1"/>
</dbReference>
<organism evidence="10 11">
    <name type="scientific">Alistipes hominis</name>
    <dbReference type="NCBI Taxonomy" id="2763015"/>
    <lineage>
        <taxon>Bacteria</taxon>
        <taxon>Pseudomonadati</taxon>
        <taxon>Bacteroidota</taxon>
        <taxon>Bacteroidia</taxon>
        <taxon>Bacteroidales</taxon>
        <taxon>Rikenellaceae</taxon>
        <taxon>Alistipes</taxon>
    </lineage>
</organism>
<evidence type="ECO:0000313" key="10">
    <source>
        <dbReference type="EMBL" id="MBC5616726.1"/>
    </source>
</evidence>
<keyword evidence="3 7" id="KW-0032">Aminotransferase</keyword>
<dbReference type="PIRSF" id="PIRSF006487">
    <property type="entry name" value="GcvT"/>
    <property type="match status" value="1"/>
</dbReference>
<evidence type="ECO:0000256" key="2">
    <source>
        <dbReference type="ARBA" id="ARBA00012616"/>
    </source>
</evidence>
<dbReference type="InterPro" id="IPR029043">
    <property type="entry name" value="GcvT/YgfZ_C"/>
</dbReference>
<name>A0ABR7CM46_9BACT</name>
<dbReference type="SUPFAM" id="SSF101790">
    <property type="entry name" value="Aminomethyltransferase beta-barrel domain"/>
    <property type="match status" value="1"/>
</dbReference>
<dbReference type="HAMAP" id="MF_00259">
    <property type="entry name" value="GcvT"/>
    <property type="match status" value="1"/>
</dbReference>
<dbReference type="SUPFAM" id="SSF103025">
    <property type="entry name" value="Folate-binding domain"/>
    <property type="match status" value="1"/>
</dbReference>
<dbReference type="EC" id="2.1.2.10" evidence="2 7"/>
<dbReference type="GO" id="GO:0004047">
    <property type="term" value="F:aminomethyltransferase activity"/>
    <property type="evidence" value="ECO:0007669"/>
    <property type="project" value="UniProtKB-EC"/>
</dbReference>
<comment type="catalytic activity">
    <reaction evidence="6 7">
        <text>N(6)-[(R)-S(8)-aminomethyldihydrolipoyl]-L-lysyl-[protein] + (6S)-5,6,7,8-tetrahydrofolate = N(6)-[(R)-dihydrolipoyl]-L-lysyl-[protein] + (6R)-5,10-methylene-5,6,7,8-tetrahydrofolate + NH4(+)</text>
        <dbReference type="Rhea" id="RHEA:16945"/>
        <dbReference type="Rhea" id="RHEA-COMP:10475"/>
        <dbReference type="Rhea" id="RHEA-COMP:10492"/>
        <dbReference type="ChEBI" id="CHEBI:15636"/>
        <dbReference type="ChEBI" id="CHEBI:28938"/>
        <dbReference type="ChEBI" id="CHEBI:57453"/>
        <dbReference type="ChEBI" id="CHEBI:83100"/>
        <dbReference type="ChEBI" id="CHEBI:83143"/>
        <dbReference type="EC" id="2.1.2.10"/>
    </reaction>
</comment>
<evidence type="ECO:0000256" key="6">
    <source>
        <dbReference type="ARBA" id="ARBA00047665"/>
    </source>
</evidence>
<dbReference type="Proteomes" id="UP000636891">
    <property type="component" value="Unassembled WGS sequence"/>
</dbReference>
<dbReference type="InterPro" id="IPR022903">
    <property type="entry name" value="GcvT_bac"/>
</dbReference>
<dbReference type="InterPro" id="IPR013977">
    <property type="entry name" value="GcvT_C"/>
</dbReference>
<dbReference type="InterPro" id="IPR027266">
    <property type="entry name" value="TrmE/GcvT-like"/>
</dbReference>
<evidence type="ECO:0000313" key="11">
    <source>
        <dbReference type="Proteomes" id="UP000636891"/>
    </source>
</evidence>
<gene>
    <name evidence="7 10" type="primary">gcvT</name>
    <name evidence="10" type="ORF">H8S08_06800</name>
</gene>
<dbReference type="Gene3D" id="3.30.70.1400">
    <property type="entry name" value="Aminomethyltransferase beta-barrel domains"/>
    <property type="match status" value="1"/>
</dbReference>
<evidence type="ECO:0000256" key="5">
    <source>
        <dbReference type="ARBA" id="ARBA00031395"/>
    </source>
</evidence>
<evidence type="ECO:0000256" key="4">
    <source>
        <dbReference type="ARBA" id="ARBA00022679"/>
    </source>
</evidence>
<dbReference type="NCBIfam" id="TIGR00528">
    <property type="entry name" value="gcvT"/>
    <property type="match status" value="1"/>
</dbReference>
<accession>A0ABR7CM46</accession>
<dbReference type="Pfam" id="PF08669">
    <property type="entry name" value="GCV_T_C"/>
    <property type="match status" value="1"/>
</dbReference>
<comment type="subunit">
    <text evidence="7">The glycine cleavage system is composed of four proteins: P, T, L and H.</text>
</comment>
<dbReference type="InterPro" id="IPR028896">
    <property type="entry name" value="GcvT/YgfZ/DmdA"/>
</dbReference>
<evidence type="ECO:0000259" key="8">
    <source>
        <dbReference type="Pfam" id="PF01571"/>
    </source>
</evidence>
<dbReference type="Gene3D" id="4.10.1250.10">
    <property type="entry name" value="Aminomethyltransferase fragment"/>
    <property type="match status" value="1"/>
</dbReference>
<comment type="function">
    <text evidence="7">The glycine cleavage system catalyzes the degradation of glycine.</text>
</comment>
<dbReference type="Pfam" id="PF01571">
    <property type="entry name" value="GCV_T"/>
    <property type="match status" value="1"/>
</dbReference>
<dbReference type="PANTHER" id="PTHR43757:SF2">
    <property type="entry name" value="AMINOMETHYLTRANSFERASE, MITOCHONDRIAL"/>
    <property type="match status" value="1"/>
</dbReference>
<proteinExistence type="inferred from homology"/>
<dbReference type="PANTHER" id="PTHR43757">
    <property type="entry name" value="AMINOMETHYLTRANSFERASE"/>
    <property type="match status" value="1"/>
</dbReference>
<reference evidence="10 11" key="1">
    <citation type="submission" date="2020-08" db="EMBL/GenBank/DDBJ databases">
        <title>Genome public.</title>
        <authorList>
            <person name="Liu C."/>
            <person name="Sun Q."/>
        </authorList>
    </citation>
    <scope>NUCLEOTIDE SEQUENCE [LARGE SCALE GENOMIC DNA]</scope>
    <source>
        <strain evidence="10 11">New-7</strain>
    </source>
</reference>
<feature type="domain" description="Aminomethyltransferase C-terminal" evidence="9">
    <location>
        <begin position="287"/>
        <end position="366"/>
    </location>
</feature>
<feature type="domain" description="GCVT N-terminal" evidence="8">
    <location>
        <begin position="7"/>
        <end position="264"/>
    </location>
</feature>